<dbReference type="InterPro" id="IPR006108">
    <property type="entry name" value="3HC_DH_C"/>
</dbReference>
<keyword evidence="6 7" id="KW-0520">NAD</keyword>
<dbReference type="RefSeq" id="WP_386371114.1">
    <property type="nucleotide sequence ID" value="NZ_JBHUMP010000002.1"/>
</dbReference>
<comment type="similarity">
    <text evidence="7">Belongs to the 3-hydroxyacyl-CoA dehydrogenase family. L-carnitine dehydrogenase subfamily.</text>
</comment>
<keyword evidence="11" id="KW-1185">Reference proteome</keyword>
<evidence type="ECO:0000256" key="5">
    <source>
        <dbReference type="ARBA" id="ARBA00023002"/>
    </source>
</evidence>
<dbReference type="GO" id="GO:0047728">
    <property type="term" value="F:carnitine 3-dehydrogenase activity"/>
    <property type="evidence" value="ECO:0007669"/>
    <property type="project" value="UniProtKB-EC"/>
</dbReference>
<dbReference type="InterPro" id="IPR029069">
    <property type="entry name" value="HotDog_dom_sf"/>
</dbReference>
<dbReference type="EC" id="1.1.1.108" evidence="7"/>
<keyword evidence="4 7" id="KW-0963">Cytoplasm</keyword>
<evidence type="ECO:0000256" key="1">
    <source>
        <dbReference type="ARBA" id="ARBA00004496"/>
    </source>
</evidence>
<dbReference type="Proteomes" id="UP001597474">
    <property type="component" value="Unassembled WGS sequence"/>
</dbReference>
<evidence type="ECO:0000256" key="6">
    <source>
        <dbReference type="ARBA" id="ARBA00023027"/>
    </source>
</evidence>
<dbReference type="PANTHER" id="PTHR48075:SF5">
    <property type="entry name" value="3-HYDROXYBUTYRYL-COA DEHYDROGENASE"/>
    <property type="match status" value="1"/>
</dbReference>
<dbReference type="Gene3D" id="3.10.129.10">
    <property type="entry name" value="Hotdog Thioesterase"/>
    <property type="match status" value="1"/>
</dbReference>
<feature type="domain" description="3-hydroxyacyl-CoA dehydrogenase C-terminal" evidence="8">
    <location>
        <begin position="185"/>
        <end position="249"/>
    </location>
</feature>
<dbReference type="PANTHER" id="PTHR48075">
    <property type="entry name" value="3-HYDROXYACYL-COA DEHYDROGENASE FAMILY PROTEIN"/>
    <property type="match status" value="1"/>
</dbReference>
<gene>
    <name evidence="10" type="ORF">ACFSUD_02365</name>
</gene>
<dbReference type="InterPro" id="IPR026578">
    <property type="entry name" value="L-carnitine_dehydrogenase"/>
</dbReference>
<dbReference type="NCBIfam" id="NF005716">
    <property type="entry name" value="PRK07531.1"/>
    <property type="match status" value="1"/>
</dbReference>
<dbReference type="InterPro" id="IPR013328">
    <property type="entry name" value="6PGD_dom2"/>
</dbReference>
<reference evidence="11" key="1">
    <citation type="journal article" date="2019" name="Int. J. Syst. Evol. Microbiol.">
        <title>The Global Catalogue of Microorganisms (GCM) 10K type strain sequencing project: providing services to taxonomists for standard genome sequencing and annotation.</title>
        <authorList>
            <consortium name="The Broad Institute Genomics Platform"/>
            <consortium name="The Broad Institute Genome Sequencing Center for Infectious Disease"/>
            <person name="Wu L."/>
            <person name="Ma J."/>
        </authorList>
    </citation>
    <scope>NUCLEOTIDE SEQUENCE [LARGE SCALE GENOMIC DNA]</scope>
    <source>
        <strain evidence="11">TISTR 2562</strain>
    </source>
</reference>
<name>A0ABW5TYS8_9RHOB</name>
<dbReference type="Pfam" id="PF13279">
    <property type="entry name" value="4HBT_2"/>
    <property type="match status" value="1"/>
</dbReference>
<evidence type="ECO:0000256" key="3">
    <source>
        <dbReference type="ARBA" id="ARBA00011738"/>
    </source>
</evidence>
<comment type="subunit">
    <text evidence="3 7">Homodimer.</text>
</comment>
<comment type="caution">
    <text evidence="10">The sequence shown here is derived from an EMBL/GenBank/DDBJ whole genome shotgun (WGS) entry which is preliminary data.</text>
</comment>
<dbReference type="SUPFAM" id="SSF48179">
    <property type="entry name" value="6-phosphogluconate dehydrogenase C-terminal domain-like"/>
    <property type="match status" value="1"/>
</dbReference>
<evidence type="ECO:0000313" key="11">
    <source>
        <dbReference type="Proteomes" id="UP001597474"/>
    </source>
</evidence>
<sequence length="491" mass="53442">MSKTAAIIGGGVIGGGWAARFALNGWNVQVFDPDPQAERKIAEVMGNARRSMPGLTDVALPEEGTISFHASIVEAVAGASWIQESVPERLDIKHKTFAKVQAACAPDAVIGSSTSGFKPSELQQGAARPEQIMVAHPFNPVYLLPLVELVPGNDNTGLLVEKAMTMLSALGMYPLHLKKEIDAHVADRFLEAVWREALWLVKDGIASTEEIDNAIRYGFGIRWAQMGLFETYRVAGGEAGMKHFMAQFGPCLSWPWTKLMDVPEFTDELVDLIAGQSDAQSGMHSIRELERIRDNNLVTMMRGLKTQDWGAGALMNAHEKQMRAGTVLAARADEIEDPAAPVLTVHRAVPLDWVDYNGHMNEARYLHAFGDATDRFMEMIGCDAAYIASGGSYFTAETHIRHLDEAHAGDVIEVTTRVLAGAGKKMHLWHEMRIGERLVATGEHFLLHVSLATRKPSAPSPEIEAALARFAQAQATLPQPDGAGRAVGAPR</sequence>
<dbReference type="Gene3D" id="1.10.1040.10">
    <property type="entry name" value="N-(1-d-carboxylethyl)-l-norvaline Dehydrogenase, domain 2"/>
    <property type="match status" value="1"/>
</dbReference>
<evidence type="ECO:0000256" key="7">
    <source>
        <dbReference type="HAMAP-Rule" id="MF_02129"/>
    </source>
</evidence>
<feature type="domain" description="3-hydroxyacyl-CoA dehydrogenase NAD binding" evidence="9">
    <location>
        <begin position="5"/>
        <end position="178"/>
    </location>
</feature>
<proteinExistence type="inferred from homology"/>
<dbReference type="Pfam" id="PF00725">
    <property type="entry name" value="3HCDH"/>
    <property type="match status" value="1"/>
</dbReference>
<evidence type="ECO:0000256" key="2">
    <source>
        <dbReference type="ARBA" id="ARBA00004855"/>
    </source>
</evidence>
<dbReference type="Gene3D" id="3.40.50.720">
    <property type="entry name" value="NAD(P)-binding Rossmann-like Domain"/>
    <property type="match status" value="1"/>
</dbReference>
<dbReference type="InterPro" id="IPR006176">
    <property type="entry name" value="3-OHacyl-CoA_DH_NAD-bd"/>
</dbReference>
<comment type="catalytic activity">
    <reaction evidence="7">
        <text>carnitine + NAD(+) = 3-dehydrocarnitine + NADH + H(+)</text>
        <dbReference type="Rhea" id="RHEA:19265"/>
        <dbReference type="ChEBI" id="CHEBI:15378"/>
        <dbReference type="ChEBI" id="CHEBI:17126"/>
        <dbReference type="ChEBI" id="CHEBI:57540"/>
        <dbReference type="ChEBI" id="CHEBI:57885"/>
        <dbReference type="ChEBI" id="CHEBI:57945"/>
        <dbReference type="EC" id="1.1.1.108"/>
    </reaction>
</comment>
<dbReference type="SUPFAM" id="SSF51735">
    <property type="entry name" value="NAD(P)-binding Rossmann-fold domains"/>
    <property type="match status" value="1"/>
</dbReference>
<evidence type="ECO:0000259" key="9">
    <source>
        <dbReference type="Pfam" id="PF02737"/>
    </source>
</evidence>
<comment type="pathway">
    <text evidence="2 7">Amine and polyamine metabolism; carnitine metabolism.</text>
</comment>
<feature type="binding site" evidence="7">
    <location>
        <begin position="9"/>
        <end position="14"/>
    </location>
    <ligand>
        <name>NAD(+)</name>
        <dbReference type="ChEBI" id="CHEBI:57540"/>
    </ligand>
</feature>
<keyword evidence="5 7" id="KW-0560">Oxidoreductase</keyword>
<dbReference type="SUPFAM" id="SSF54637">
    <property type="entry name" value="Thioesterase/thiol ester dehydrase-isomerase"/>
    <property type="match status" value="1"/>
</dbReference>
<dbReference type="InterPro" id="IPR036291">
    <property type="entry name" value="NAD(P)-bd_dom_sf"/>
</dbReference>
<evidence type="ECO:0000313" key="10">
    <source>
        <dbReference type="EMBL" id="MFD2738404.1"/>
    </source>
</evidence>
<dbReference type="HAMAP" id="MF_02129">
    <property type="entry name" value="L_carnitine_dehydrog"/>
    <property type="match status" value="1"/>
</dbReference>
<dbReference type="InterPro" id="IPR008927">
    <property type="entry name" value="6-PGluconate_DH-like_C_sf"/>
</dbReference>
<dbReference type="CDD" id="cd00586">
    <property type="entry name" value="4HBT"/>
    <property type="match status" value="1"/>
</dbReference>
<organism evidence="10 11">
    <name type="scientific">Sulfitobacter aestuarii</name>
    <dbReference type="NCBI Taxonomy" id="2161676"/>
    <lineage>
        <taxon>Bacteria</taxon>
        <taxon>Pseudomonadati</taxon>
        <taxon>Pseudomonadota</taxon>
        <taxon>Alphaproteobacteria</taxon>
        <taxon>Rhodobacterales</taxon>
        <taxon>Roseobacteraceae</taxon>
        <taxon>Sulfitobacter</taxon>
    </lineage>
</organism>
<comment type="subcellular location">
    <subcellularLocation>
        <location evidence="1 7">Cytoplasm</location>
    </subcellularLocation>
</comment>
<comment type="function">
    <text evidence="7">Catalyzes the NAD(+)-dependent oxidation of L-carnitine to 3-dehydrocarnitine.</text>
</comment>
<dbReference type="Pfam" id="PF02737">
    <property type="entry name" value="3HCDH_N"/>
    <property type="match status" value="1"/>
</dbReference>
<dbReference type="EMBL" id="JBHUMP010000002">
    <property type="protein sequence ID" value="MFD2738404.1"/>
    <property type="molecule type" value="Genomic_DNA"/>
</dbReference>
<accession>A0ABW5TYS8</accession>
<evidence type="ECO:0000259" key="8">
    <source>
        <dbReference type="Pfam" id="PF00725"/>
    </source>
</evidence>
<evidence type="ECO:0000256" key="4">
    <source>
        <dbReference type="ARBA" id="ARBA00022490"/>
    </source>
</evidence>
<protein>
    <recommendedName>
        <fullName evidence="7">L-carnitine dehydrogenase</fullName>
        <shortName evidence="7">CDH</shortName>
        <shortName evidence="7">L-CDH</shortName>
        <ecNumber evidence="7">1.1.1.108</ecNumber>
    </recommendedName>
</protein>